<gene>
    <name evidence="2" type="ORF">E2C01_086923</name>
</gene>
<dbReference type="EMBL" id="VSRR010089242">
    <property type="protein sequence ID" value="MPC91862.1"/>
    <property type="molecule type" value="Genomic_DNA"/>
</dbReference>
<evidence type="ECO:0000313" key="3">
    <source>
        <dbReference type="Proteomes" id="UP000324222"/>
    </source>
</evidence>
<sequence length="69" mass="7253">MDVGRSLREVAALALVPHPSTSHTAVPGSTRVQNPKNRTRNEAGCEGGLKQEVDAGLRDNTSGGRGESR</sequence>
<evidence type="ECO:0000256" key="1">
    <source>
        <dbReference type="SAM" id="MobiDB-lite"/>
    </source>
</evidence>
<feature type="compositionally biased region" description="Basic and acidic residues" evidence="1">
    <location>
        <begin position="39"/>
        <end position="57"/>
    </location>
</feature>
<accession>A0A5B7J6M6</accession>
<reference evidence="2 3" key="1">
    <citation type="submission" date="2019-05" db="EMBL/GenBank/DDBJ databases">
        <title>Another draft genome of Portunus trituberculatus and its Hox gene families provides insights of decapod evolution.</title>
        <authorList>
            <person name="Jeong J.-H."/>
            <person name="Song I."/>
            <person name="Kim S."/>
            <person name="Choi T."/>
            <person name="Kim D."/>
            <person name="Ryu S."/>
            <person name="Kim W."/>
        </authorList>
    </citation>
    <scope>NUCLEOTIDE SEQUENCE [LARGE SCALE GENOMIC DNA]</scope>
    <source>
        <tissue evidence="2">Muscle</tissue>
    </source>
</reference>
<keyword evidence="3" id="KW-1185">Reference proteome</keyword>
<dbReference type="Proteomes" id="UP000324222">
    <property type="component" value="Unassembled WGS sequence"/>
</dbReference>
<evidence type="ECO:0000313" key="2">
    <source>
        <dbReference type="EMBL" id="MPC91862.1"/>
    </source>
</evidence>
<proteinExistence type="predicted"/>
<organism evidence="2 3">
    <name type="scientific">Portunus trituberculatus</name>
    <name type="common">Swimming crab</name>
    <name type="synonym">Neptunus trituberculatus</name>
    <dbReference type="NCBI Taxonomy" id="210409"/>
    <lineage>
        <taxon>Eukaryota</taxon>
        <taxon>Metazoa</taxon>
        <taxon>Ecdysozoa</taxon>
        <taxon>Arthropoda</taxon>
        <taxon>Crustacea</taxon>
        <taxon>Multicrustacea</taxon>
        <taxon>Malacostraca</taxon>
        <taxon>Eumalacostraca</taxon>
        <taxon>Eucarida</taxon>
        <taxon>Decapoda</taxon>
        <taxon>Pleocyemata</taxon>
        <taxon>Brachyura</taxon>
        <taxon>Eubrachyura</taxon>
        <taxon>Portunoidea</taxon>
        <taxon>Portunidae</taxon>
        <taxon>Portuninae</taxon>
        <taxon>Portunus</taxon>
    </lineage>
</organism>
<comment type="caution">
    <text evidence="2">The sequence shown here is derived from an EMBL/GenBank/DDBJ whole genome shotgun (WGS) entry which is preliminary data.</text>
</comment>
<dbReference type="AlphaFoldDB" id="A0A5B7J6M6"/>
<name>A0A5B7J6M6_PORTR</name>
<feature type="region of interest" description="Disordered" evidence="1">
    <location>
        <begin position="19"/>
        <end position="69"/>
    </location>
</feature>
<protein>
    <submittedName>
        <fullName evidence="2">Uncharacterized protein</fullName>
    </submittedName>
</protein>